<accession>A0ABU0Z9T5</accession>
<evidence type="ECO:0000313" key="2">
    <source>
        <dbReference type="Proteomes" id="UP001230908"/>
    </source>
</evidence>
<reference evidence="1 2" key="1">
    <citation type="submission" date="2023-08" db="EMBL/GenBank/DDBJ databases">
        <title>Phytohabitans sansha sp. nov., isolated from marine sediment.</title>
        <authorList>
            <person name="Zhao Y."/>
            <person name="Yi K."/>
        </authorList>
    </citation>
    <scope>NUCLEOTIDE SEQUENCE [LARGE SCALE GENOMIC DNA]</scope>
    <source>
        <strain evidence="1 2">ZYX-F-186</strain>
    </source>
</reference>
<keyword evidence="2" id="KW-1185">Reference proteome</keyword>
<dbReference type="PANTHER" id="PTHR41252">
    <property type="entry name" value="BLR2505 PROTEIN"/>
    <property type="match status" value="1"/>
</dbReference>
<dbReference type="PANTHER" id="PTHR41252:SF1">
    <property type="entry name" value="BLR2505 PROTEIN"/>
    <property type="match status" value="1"/>
</dbReference>
<dbReference type="Proteomes" id="UP001230908">
    <property type="component" value="Unassembled WGS sequence"/>
</dbReference>
<comment type="caution">
    <text evidence="1">The sequence shown here is derived from an EMBL/GenBank/DDBJ whole genome shotgun (WGS) entry which is preliminary data.</text>
</comment>
<protein>
    <submittedName>
        <fullName evidence="1">Nuclear transport factor 2 family protein</fullName>
    </submittedName>
</protein>
<dbReference type="InterPro" id="IPR032710">
    <property type="entry name" value="NTF2-like_dom_sf"/>
</dbReference>
<dbReference type="EMBL" id="JAVHUY010000003">
    <property type="protein sequence ID" value="MDQ7903822.1"/>
    <property type="molecule type" value="Genomic_DNA"/>
</dbReference>
<organism evidence="1 2">
    <name type="scientific">Phytohabitans maris</name>
    <dbReference type="NCBI Taxonomy" id="3071409"/>
    <lineage>
        <taxon>Bacteria</taxon>
        <taxon>Bacillati</taxon>
        <taxon>Actinomycetota</taxon>
        <taxon>Actinomycetes</taxon>
        <taxon>Micromonosporales</taxon>
        <taxon>Micromonosporaceae</taxon>
    </lineage>
</organism>
<evidence type="ECO:0000313" key="1">
    <source>
        <dbReference type="EMBL" id="MDQ7903822.1"/>
    </source>
</evidence>
<dbReference type="RefSeq" id="WP_308711096.1">
    <property type="nucleotide sequence ID" value="NZ_JAVHUY010000003.1"/>
</dbReference>
<gene>
    <name evidence="1" type="ORF">RB614_04725</name>
</gene>
<proteinExistence type="predicted"/>
<name>A0ABU0Z9T5_9ACTN</name>
<sequence length="141" mass="15612">MTGSNREIATAAFAEWAAGGGHVSSIFAPDMRWEIVGRSAASRVYASAEEFEARVLRPFGARFDPEAPFRPVTIRAVYADDEQQTVAVVWDGEGTTLAGTTYRNTYAWFMRFWQGKVVEGTAFYDSIAFNELWAEVLPADG</sequence>
<dbReference type="Gene3D" id="3.10.450.50">
    <property type="match status" value="1"/>
</dbReference>
<dbReference type="SUPFAM" id="SSF54427">
    <property type="entry name" value="NTF2-like"/>
    <property type="match status" value="1"/>
</dbReference>